<evidence type="ECO:0000256" key="2">
    <source>
        <dbReference type="SAM" id="SignalP"/>
    </source>
</evidence>
<feature type="region of interest" description="Disordered" evidence="1">
    <location>
        <begin position="38"/>
        <end position="61"/>
    </location>
</feature>
<dbReference type="PANTHER" id="PTHR35290">
    <property type="entry name" value="PROTEIN CASPARIAN STRIP INTEGRITY FACTOR 1-RELATED"/>
    <property type="match status" value="1"/>
</dbReference>
<sequence length="92" mass="10392">MGLKVLKKTSLLFLIISASLLSTSFAGRQWNFVEKPSMEVKSTNEEKSRKTLNDKEAANNVHERLLRVNTKDYGTYDPSPALVKPPFKLIPN</sequence>
<dbReference type="Proteomes" id="UP000655225">
    <property type="component" value="Unassembled WGS sequence"/>
</dbReference>
<gene>
    <name evidence="3" type="ORF">HHK36_010185</name>
</gene>
<dbReference type="InterPro" id="IPR038974">
    <property type="entry name" value="CIF1/2"/>
</dbReference>
<protein>
    <submittedName>
        <fullName evidence="3">Uncharacterized protein</fullName>
    </submittedName>
</protein>
<dbReference type="AlphaFoldDB" id="A0A835DIX3"/>
<keyword evidence="4" id="KW-1185">Reference proteome</keyword>
<name>A0A835DIX3_TETSI</name>
<feature type="signal peptide" evidence="2">
    <location>
        <begin position="1"/>
        <end position="26"/>
    </location>
</feature>
<organism evidence="3 4">
    <name type="scientific">Tetracentron sinense</name>
    <name type="common">Spur-leaf</name>
    <dbReference type="NCBI Taxonomy" id="13715"/>
    <lineage>
        <taxon>Eukaryota</taxon>
        <taxon>Viridiplantae</taxon>
        <taxon>Streptophyta</taxon>
        <taxon>Embryophyta</taxon>
        <taxon>Tracheophyta</taxon>
        <taxon>Spermatophyta</taxon>
        <taxon>Magnoliopsida</taxon>
        <taxon>Trochodendrales</taxon>
        <taxon>Trochodendraceae</taxon>
        <taxon>Tetracentron</taxon>
    </lineage>
</organism>
<feature type="chain" id="PRO_5032790854" evidence="2">
    <location>
        <begin position="27"/>
        <end position="92"/>
    </location>
</feature>
<evidence type="ECO:0000313" key="4">
    <source>
        <dbReference type="Proteomes" id="UP000655225"/>
    </source>
</evidence>
<accession>A0A835DIX3</accession>
<keyword evidence="2" id="KW-0732">Signal</keyword>
<comment type="caution">
    <text evidence="3">The sequence shown here is derived from an EMBL/GenBank/DDBJ whole genome shotgun (WGS) entry which is preliminary data.</text>
</comment>
<dbReference type="OrthoDB" id="1936508at2759"/>
<evidence type="ECO:0000313" key="3">
    <source>
        <dbReference type="EMBL" id="KAF8405283.1"/>
    </source>
</evidence>
<reference evidence="3 4" key="1">
    <citation type="submission" date="2020-04" db="EMBL/GenBank/DDBJ databases">
        <title>Plant Genome Project.</title>
        <authorList>
            <person name="Zhang R.-G."/>
        </authorList>
    </citation>
    <scope>NUCLEOTIDE SEQUENCE [LARGE SCALE GENOMIC DNA]</scope>
    <source>
        <strain evidence="3">YNK0</strain>
        <tissue evidence="3">Leaf</tissue>
    </source>
</reference>
<proteinExistence type="predicted"/>
<dbReference type="PANTHER" id="PTHR35290:SF2">
    <property type="entry name" value="PROTEIN CASPARIAN STRIP INTEGRITY FACTOR 1"/>
    <property type="match status" value="1"/>
</dbReference>
<dbReference type="EMBL" id="JABCRI010000006">
    <property type="protein sequence ID" value="KAF8405283.1"/>
    <property type="molecule type" value="Genomic_DNA"/>
</dbReference>
<dbReference type="OMA" id="RMNTKDY"/>
<evidence type="ECO:0000256" key="1">
    <source>
        <dbReference type="SAM" id="MobiDB-lite"/>
    </source>
</evidence>